<evidence type="ECO:0000256" key="8">
    <source>
        <dbReference type="ARBA" id="ARBA00023214"/>
    </source>
</evidence>
<proteinExistence type="predicted"/>
<dbReference type="OrthoDB" id="4564at2759"/>
<protein>
    <submittedName>
        <fullName evidence="11">Chloride channel protein 1</fullName>
    </submittedName>
</protein>
<dbReference type="Gene3D" id="1.10.3080.10">
    <property type="entry name" value="Clc chloride channel"/>
    <property type="match status" value="1"/>
</dbReference>
<feature type="transmembrane region" description="Helical" evidence="10">
    <location>
        <begin position="262"/>
        <end position="283"/>
    </location>
</feature>
<keyword evidence="2" id="KW-0813">Transport</keyword>
<keyword evidence="12" id="KW-1185">Reference proteome</keyword>
<keyword evidence="3 10" id="KW-0812">Transmembrane</keyword>
<sequence>MNYIICLPLALQLINKKPVLLAVALHTLAERMMDAELFLINTDDFQSNEAKTSKRNPRHYGLWSAVMEKLQEVWIQLILLGIFMGTLSFTIDLCAEKLRMLHMWLYLRAAALHPIAQPVVWVIYTLLFISISTAACHYISPEAAGSGIPVIKTILGGLNLKEYLSCRVLICKTVVLILILGSGLPLGKEDPFVHIAVMLATLLNKASRAGSHLKNTEVQNRISNEILAAASAVGIACTLGTPIGGVLFSIEITSVCFPLQGYWRGFIASVTSTVTFRFLAYLLHESSTLVELSRTYFPKDYPFDPKELFAFALLGIFCGFLAILFIQLHRMIMKKVTGSKRIRKLLNDRPVCYSAIIVIIIMSLMCPMGYGHYFAGGLIPSETVPELLSNVSWNLKNYTSIDSRLIEHWSIDRISVFLVLPLYALNLLWIMAVILTLPIPCGVYMPVFVIGAAFGRLLGEAMTVAFPEGLRNDGEVSPIIPGAYAVVGAAAFVGAVTHAISVSVVTLELTGEVQYMLPMLLTVLIAVSICESVQSSLYVSIIELSGLPCFKVKKRIPRHIRNLEVGQIMVKDVRYVTLEATYREVQDLLIELPKVLCFPLVKDSTTMILLGSVQRSQLDKMLNAKVGVVPRKQEALRRLQEFKNRAEEKKPEKRSRFTVSRVKSNELQQVENGFFFSICLNAVVQESSAKVTQDLMINVENNNNNNTSDQHSEQWEWKNLENMNTIAAARSLMTTRSLFNCLTGKSNTLAEKFVQQTVIDLVGKERRQWEAEQLDSKVQINMDILDPAPFQLVENTNVMQASMLFNQLGITSAYVTSLGSLVGVVSLREIRQALELVRNSFTSQTRNDAEDEYSRKSDSTKLNNNNNKKCGTLKCSAPAKILEKQIA</sequence>
<dbReference type="InterPro" id="IPR046342">
    <property type="entry name" value="CBS_dom_sf"/>
</dbReference>
<evidence type="ECO:0000256" key="6">
    <source>
        <dbReference type="ARBA" id="ARBA00023065"/>
    </source>
</evidence>
<comment type="subcellular location">
    <subcellularLocation>
        <location evidence="1">Membrane</location>
        <topology evidence="1">Multi-pass membrane protein</topology>
    </subcellularLocation>
</comment>
<dbReference type="Proteomes" id="UP000054776">
    <property type="component" value="Unassembled WGS sequence"/>
</dbReference>
<accession>A0A0V1BC05</accession>
<evidence type="ECO:0000256" key="4">
    <source>
        <dbReference type="ARBA" id="ARBA00022737"/>
    </source>
</evidence>
<keyword evidence="5 10" id="KW-1133">Transmembrane helix</keyword>
<evidence type="ECO:0000256" key="10">
    <source>
        <dbReference type="SAM" id="Phobius"/>
    </source>
</evidence>
<feature type="transmembrane region" description="Helical" evidence="10">
    <location>
        <begin position="160"/>
        <end position="180"/>
    </location>
</feature>
<dbReference type="InParanoid" id="A0A0V1BC05"/>
<dbReference type="GO" id="GO:0005247">
    <property type="term" value="F:voltage-gated chloride channel activity"/>
    <property type="evidence" value="ECO:0007669"/>
    <property type="project" value="TreeGrafter"/>
</dbReference>
<evidence type="ECO:0000313" key="12">
    <source>
        <dbReference type="Proteomes" id="UP000054776"/>
    </source>
</evidence>
<feature type="transmembrane region" description="Helical" evidence="10">
    <location>
        <begin position="479"/>
        <end position="507"/>
    </location>
</feature>
<gene>
    <name evidence="11" type="primary">Clcn1</name>
    <name evidence="11" type="ORF">T01_5548</name>
</gene>
<evidence type="ECO:0000256" key="3">
    <source>
        <dbReference type="ARBA" id="ARBA00022692"/>
    </source>
</evidence>
<feature type="region of interest" description="Disordered" evidence="9">
    <location>
        <begin position="845"/>
        <end position="868"/>
    </location>
</feature>
<evidence type="ECO:0000313" key="11">
    <source>
        <dbReference type="EMBL" id="KRY34433.1"/>
    </source>
</evidence>
<dbReference type="AlphaFoldDB" id="A0A0V1BC05"/>
<dbReference type="InterPro" id="IPR001807">
    <property type="entry name" value="ClC"/>
</dbReference>
<evidence type="ECO:0000256" key="9">
    <source>
        <dbReference type="SAM" id="MobiDB-lite"/>
    </source>
</evidence>
<evidence type="ECO:0000256" key="7">
    <source>
        <dbReference type="ARBA" id="ARBA00023136"/>
    </source>
</evidence>
<dbReference type="SUPFAM" id="SSF54631">
    <property type="entry name" value="CBS-domain pair"/>
    <property type="match status" value="1"/>
</dbReference>
<feature type="transmembrane region" description="Helical" evidence="10">
    <location>
        <begin position="73"/>
        <end position="95"/>
    </location>
</feature>
<evidence type="ECO:0000256" key="2">
    <source>
        <dbReference type="ARBA" id="ARBA00022448"/>
    </source>
</evidence>
<feature type="transmembrane region" description="Helical" evidence="10">
    <location>
        <begin position="227"/>
        <end position="250"/>
    </location>
</feature>
<dbReference type="Gene3D" id="3.10.580.10">
    <property type="entry name" value="CBS-domain"/>
    <property type="match status" value="2"/>
</dbReference>
<feature type="transmembrane region" description="Helical" evidence="10">
    <location>
        <begin position="414"/>
        <end position="435"/>
    </location>
</feature>
<dbReference type="PRINTS" id="PR00762">
    <property type="entry name" value="CLCHANNEL"/>
</dbReference>
<dbReference type="Pfam" id="PF00654">
    <property type="entry name" value="Voltage_CLC"/>
    <property type="match status" value="1"/>
</dbReference>
<dbReference type="GO" id="GO:0005886">
    <property type="term" value="C:plasma membrane"/>
    <property type="evidence" value="ECO:0007669"/>
    <property type="project" value="TreeGrafter"/>
</dbReference>
<dbReference type="SUPFAM" id="SSF81340">
    <property type="entry name" value="Clc chloride channel"/>
    <property type="match status" value="1"/>
</dbReference>
<dbReference type="PANTHER" id="PTHR45720:SF10">
    <property type="entry name" value="CHLORIDE CHANNEL PROTEIN 2"/>
    <property type="match status" value="1"/>
</dbReference>
<evidence type="ECO:0000256" key="5">
    <source>
        <dbReference type="ARBA" id="ARBA00022989"/>
    </source>
</evidence>
<comment type="caution">
    <text evidence="11">The sequence shown here is derived from an EMBL/GenBank/DDBJ whole genome shotgun (WGS) entry which is preliminary data.</text>
</comment>
<reference evidence="11 12" key="1">
    <citation type="submission" date="2015-01" db="EMBL/GenBank/DDBJ databases">
        <title>Evolution of Trichinella species and genotypes.</title>
        <authorList>
            <person name="Korhonen P.K."/>
            <person name="Edoardo P."/>
            <person name="Giuseppe L.R."/>
            <person name="Gasser R.B."/>
        </authorList>
    </citation>
    <scope>NUCLEOTIDE SEQUENCE [LARGE SCALE GENOMIC DNA]</scope>
    <source>
        <strain evidence="11">ISS3</strain>
    </source>
</reference>
<keyword evidence="6" id="KW-0406">Ion transport</keyword>
<keyword evidence="7 10" id="KW-0472">Membrane</keyword>
<feature type="transmembrane region" description="Helical" evidence="10">
    <location>
        <begin position="115"/>
        <end position="140"/>
    </location>
</feature>
<dbReference type="EMBL" id="JYDH01000067">
    <property type="protein sequence ID" value="KRY34433.1"/>
    <property type="molecule type" value="Genomic_DNA"/>
</dbReference>
<feature type="transmembrane region" description="Helical" evidence="10">
    <location>
        <begin position="308"/>
        <end position="329"/>
    </location>
</feature>
<feature type="transmembrane region" description="Helical" evidence="10">
    <location>
        <begin position="350"/>
        <end position="370"/>
    </location>
</feature>
<organism evidence="11 12">
    <name type="scientific">Trichinella spiralis</name>
    <name type="common">Trichina worm</name>
    <dbReference type="NCBI Taxonomy" id="6334"/>
    <lineage>
        <taxon>Eukaryota</taxon>
        <taxon>Metazoa</taxon>
        <taxon>Ecdysozoa</taxon>
        <taxon>Nematoda</taxon>
        <taxon>Enoplea</taxon>
        <taxon>Dorylaimia</taxon>
        <taxon>Trichinellida</taxon>
        <taxon>Trichinellidae</taxon>
        <taxon>Trichinella</taxon>
    </lineage>
</organism>
<feature type="transmembrane region" description="Helical" evidence="10">
    <location>
        <begin position="519"/>
        <end position="541"/>
    </location>
</feature>
<dbReference type="InterPro" id="IPR014743">
    <property type="entry name" value="Cl-channel_core"/>
</dbReference>
<dbReference type="InterPro" id="IPR050970">
    <property type="entry name" value="Cl_channel_volt-gated"/>
</dbReference>
<keyword evidence="8" id="KW-0868">Chloride</keyword>
<dbReference type="PANTHER" id="PTHR45720">
    <property type="entry name" value="CHLORIDE CHANNEL PROTEIN 2"/>
    <property type="match status" value="1"/>
</dbReference>
<feature type="transmembrane region" description="Helical" evidence="10">
    <location>
        <begin position="442"/>
        <end position="459"/>
    </location>
</feature>
<keyword evidence="4" id="KW-0677">Repeat</keyword>
<name>A0A0V1BC05_TRISP</name>
<evidence type="ECO:0000256" key="1">
    <source>
        <dbReference type="ARBA" id="ARBA00004141"/>
    </source>
</evidence>